<reference evidence="1" key="1">
    <citation type="submission" date="2021-06" db="EMBL/GenBank/DDBJ databases">
        <authorList>
            <person name="Kallberg Y."/>
            <person name="Tangrot J."/>
            <person name="Rosling A."/>
        </authorList>
    </citation>
    <scope>NUCLEOTIDE SEQUENCE</scope>
    <source>
        <strain evidence="1">AU212A</strain>
    </source>
</reference>
<gene>
    <name evidence="1" type="ORF">SCALOS_LOCUS7439</name>
</gene>
<organism evidence="1 2">
    <name type="scientific">Scutellospora calospora</name>
    <dbReference type="NCBI Taxonomy" id="85575"/>
    <lineage>
        <taxon>Eukaryota</taxon>
        <taxon>Fungi</taxon>
        <taxon>Fungi incertae sedis</taxon>
        <taxon>Mucoromycota</taxon>
        <taxon>Glomeromycotina</taxon>
        <taxon>Glomeromycetes</taxon>
        <taxon>Diversisporales</taxon>
        <taxon>Gigasporaceae</taxon>
        <taxon>Scutellospora</taxon>
    </lineage>
</organism>
<proteinExistence type="predicted"/>
<comment type="caution">
    <text evidence="1">The sequence shown here is derived from an EMBL/GenBank/DDBJ whole genome shotgun (WGS) entry which is preliminary data.</text>
</comment>
<feature type="non-terminal residue" evidence="1">
    <location>
        <position position="57"/>
    </location>
</feature>
<dbReference type="Proteomes" id="UP000789860">
    <property type="component" value="Unassembled WGS sequence"/>
</dbReference>
<evidence type="ECO:0000313" key="1">
    <source>
        <dbReference type="EMBL" id="CAG8615058.1"/>
    </source>
</evidence>
<evidence type="ECO:0000313" key="2">
    <source>
        <dbReference type="Proteomes" id="UP000789860"/>
    </source>
</evidence>
<dbReference type="EMBL" id="CAJVPM010016601">
    <property type="protein sequence ID" value="CAG8615058.1"/>
    <property type="molecule type" value="Genomic_DNA"/>
</dbReference>
<protein>
    <submittedName>
        <fullName evidence="1">5253_t:CDS:1</fullName>
    </submittedName>
</protein>
<keyword evidence="2" id="KW-1185">Reference proteome</keyword>
<sequence length="57" mass="6533">MTEQIKSLLEIMFHTGTTNLQQKISAQQMHEDLILRAAYSEIEADNISKITTIANWI</sequence>
<accession>A0ACA9MUI7</accession>
<name>A0ACA9MUI7_9GLOM</name>